<comment type="caution">
    <text evidence="1">The sequence shown here is derived from an EMBL/GenBank/DDBJ whole genome shotgun (WGS) entry which is preliminary data.</text>
</comment>
<name>A0A2W4VYJ9_9CYAN</name>
<gene>
    <name evidence="1" type="ORF">DCF19_17260</name>
</gene>
<dbReference type="Proteomes" id="UP000249467">
    <property type="component" value="Unassembled WGS sequence"/>
</dbReference>
<protein>
    <submittedName>
        <fullName evidence="1">Uncharacterized protein</fullName>
    </submittedName>
</protein>
<sequence>MKAQLNLIALSLLLTFGCQPISTQSEPTLQTQKIPAKIIDSCAPFDGAAFQVSIADNIIVDIYKAPQFDNLVKFTFPATSQTGYARLLLPNAELLMQQRKLNFKPLTGEIVFNMIKRDVPVEGNFNFVTPEGERKQGTFKAVWQKSQITRF</sequence>
<proteinExistence type="predicted"/>
<evidence type="ECO:0000313" key="1">
    <source>
        <dbReference type="EMBL" id="PZO37994.1"/>
    </source>
</evidence>
<dbReference type="AlphaFoldDB" id="A0A2W4VYJ9"/>
<reference evidence="1 2" key="2">
    <citation type="submission" date="2018-06" db="EMBL/GenBank/DDBJ databases">
        <title>Metagenomic assembly of (sub)arctic Cyanobacteria and their associated microbiome from non-axenic cultures.</title>
        <authorList>
            <person name="Baurain D."/>
        </authorList>
    </citation>
    <scope>NUCLEOTIDE SEQUENCE [LARGE SCALE GENOMIC DNA]</scope>
    <source>
        <strain evidence="1">ULC066bin1</strain>
    </source>
</reference>
<accession>A0A2W4VYJ9</accession>
<organism evidence="1 2">
    <name type="scientific">Pseudanabaena frigida</name>
    <dbReference type="NCBI Taxonomy" id="945775"/>
    <lineage>
        <taxon>Bacteria</taxon>
        <taxon>Bacillati</taxon>
        <taxon>Cyanobacteriota</taxon>
        <taxon>Cyanophyceae</taxon>
        <taxon>Pseudanabaenales</taxon>
        <taxon>Pseudanabaenaceae</taxon>
        <taxon>Pseudanabaena</taxon>
    </lineage>
</organism>
<dbReference type="EMBL" id="QBML01000026">
    <property type="protein sequence ID" value="PZO37994.1"/>
    <property type="molecule type" value="Genomic_DNA"/>
</dbReference>
<dbReference type="PROSITE" id="PS51257">
    <property type="entry name" value="PROKAR_LIPOPROTEIN"/>
    <property type="match status" value="1"/>
</dbReference>
<reference evidence="1 2" key="1">
    <citation type="submission" date="2018-04" db="EMBL/GenBank/DDBJ databases">
        <authorList>
            <person name="Go L.Y."/>
            <person name="Mitchell J.A."/>
        </authorList>
    </citation>
    <scope>NUCLEOTIDE SEQUENCE [LARGE SCALE GENOMIC DNA]</scope>
    <source>
        <strain evidence="1">ULC066bin1</strain>
    </source>
</reference>
<evidence type="ECO:0000313" key="2">
    <source>
        <dbReference type="Proteomes" id="UP000249467"/>
    </source>
</evidence>